<dbReference type="Proteomes" id="UP000708208">
    <property type="component" value="Unassembled WGS sequence"/>
</dbReference>
<feature type="signal peptide" evidence="1">
    <location>
        <begin position="1"/>
        <end position="30"/>
    </location>
</feature>
<evidence type="ECO:0000313" key="2">
    <source>
        <dbReference type="EMBL" id="CAG7722038.1"/>
    </source>
</evidence>
<name>A0A8J2JLT3_9HEXA</name>
<accession>A0A8J2JLT3</accession>
<dbReference type="AlphaFoldDB" id="A0A8J2JLT3"/>
<evidence type="ECO:0000256" key="1">
    <source>
        <dbReference type="SAM" id="SignalP"/>
    </source>
</evidence>
<keyword evidence="1" id="KW-0732">Signal</keyword>
<evidence type="ECO:0000313" key="3">
    <source>
        <dbReference type="Proteomes" id="UP000708208"/>
    </source>
</evidence>
<feature type="chain" id="PRO_5035211379" evidence="1">
    <location>
        <begin position="31"/>
        <end position="199"/>
    </location>
</feature>
<dbReference type="OrthoDB" id="2142040at2759"/>
<dbReference type="SMART" id="SM00696">
    <property type="entry name" value="DM9"/>
    <property type="match status" value="1"/>
</dbReference>
<dbReference type="InterPro" id="IPR006616">
    <property type="entry name" value="DM9_repeat"/>
</dbReference>
<gene>
    <name evidence="2" type="ORF">AFUS01_LOCUS11213</name>
</gene>
<dbReference type="Pfam" id="PF11901">
    <property type="entry name" value="DM9"/>
    <property type="match status" value="1"/>
</dbReference>
<comment type="caution">
    <text evidence="2">The sequence shown here is derived from an EMBL/GenBank/DDBJ whole genome shotgun (WGS) entry which is preliminary data.</text>
</comment>
<keyword evidence="3" id="KW-1185">Reference proteome</keyword>
<proteinExistence type="predicted"/>
<protein>
    <submittedName>
        <fullName evidence="2">Uncharacterized protein</fullName>
    </submittedName>
</protein>
<reference evidence="2" key="1">
    <citation type="submission" date="2021-06" db="EMBL/GenBank/DDBJ databases">
        <authorList>
            <person name="Hodson N. C."/>
            <person name="Mongue J. A."/>
            <person name="Jaron S. K."/>
        </authorList>
    </citation>
    <scope>NUCLEOTIDE SEQUENCE</scope>
</reference>
<dbReference type="EMBL" id="CAJVCH010085611">
    <property type="protein sequence ID" value="CAG7722038.1"/>
    <property type="molecule type" value="Genomic_DNA"/>
</dbReference>
<sequence length="199" mass="22645">MNTVSRNCLCGSWRLLFVIVIGQAIIIAQADETYLQSKLNDYLTRDGYWSEIYAPESMTIGGKESFPSVMDAYVVRAKCGYGTVPGKWTEYLGGRAYIICDGDQLDTTWSYHEFLYKEKYFTWVQREDGDISNGAIVGGINNNFERVFICQFDYYDTERELPEMLLGNLAPSTGVCTAGWNSEQYNSSVYNVLVDSRYC</sequence>
<organism evidence="2 3">
    <name type="scientific">Allacma fusca</name>
    <dbReference type="NCBI Taxonomy" id="39272"/>
    <lineage>
        <taxon>Eukaryota</taxon>
        <taxon>Metazoa</taxon>
        <taxon>Ecdysozoa</taxon>
        <taxon>Arthropoda</taxon>
        <taxon>Hexapoda</taxon>
        <taxon>Collembola</taxon>
        <taxon>Symphypleona</taxon>
        <taxon>Sminthuridae</taxon>
        <taxon>Allacma</taxon>
    </lineage>
</organism>